<protein>
    <recommendedName>
        <fullName evidence="3">Type II secretion system core protein G</fullName>
    </recommendedName>
</protein>
<dbReference type="InterPro" id="IPR013545">
    <property type="entry name" value="T2SS_protein-GspG_C"/>
</dbReference>
<evidence type="ECO:0000259" key="11">
    <source>
        <dbReference type="Pfam" id="PF08334"/>
    </source>
</evidence>
<keyword evidence="7" id="KW-0812">Transmembrane</keyword>
<keyword evidence="4" id="KW-1003">Cell membrane</keyword>
<evidence type="ECO:0000256" key="2">
    <source>
        <dbReference type="ARBA" id="ARBA00009984"/>
    </source>
</evidence>
<dbReference type="InterPro" id="IPR045584">
    <property type="entry name" value="Pilin-like"/>
</dbReference>
<dbReference type="GO" id="GO:0015627">
    <property type="term" value="C:type II protein secretion system complex"/>
    <property type="evidence" value="ECO:0007669"/>
    <property type="project" value="InterPro"/>
</dbReference>
<dbReference type="InterPro" id="IPR000983">
    <property type="entry name" value="Bac_GSPG_pilin"/>
</dbReference>
<evidence type="ECO:0000256" key="3">
    <source>
        <dbReference type="ARBA" id="ARBA00020042"/>
    </source>
</evidence>
<organism evidence="12">
    <name type="scientific">hydrothermal vent metagenome</name>
    <dbReference type="NCBI Taxonomy" id="652676"/>
    <lineage>
        <taxon>unclassified sequences</taxon>
        <taxon>metagenomes</taxon>
        <taxon>ecological metagenomes</taxon>
    </lineage>
</organism>
<proteinExistence type="inferred from homology"/>
<keyword evidence="9" id="KW-0472">Membrane</keyword>
<sequence length="144" mass="16221">MFLKLKLKRKRGFTLMELLIVLVIVGLLASIVGPALYKRVKPAKQSAARAQMTNYATALDSFFVDVGRYPSTSDGLIVLRANANSIAKWDGPYIQKDLAKDPWGYPFQYRSPTDKDPYEIFTYGADGKEGGEDENKDIYSWQSE</sequence>
<dbReference type="NCBIfam" id="TIGR02532">
    <property type="entry name" value="IV_pilin_GFxxxE"/>
    <property type="match status" value="1"/>
</dbReference>
<gene>
    <name evidence="12" type="ORF">MNBD_GAMMA12-46</name>
</gene>
<comment type="similarity">
    <text evidence="2">Belongs to the GSP G family.</text>
</comment>
<dbReference type="NCBIfam" id="TIGR01710">
    <property type="entry name" value="typeII_sec_gspG"/>
    <property type="match status" value="1"/>
</dbReference>
<dbReference type="Gene3D" id="3.30.700.10">
    <property type="entry name" value="Glycoprotein, Type 4 Pilin"/>
    <property type="match status" value="1"/>
</dbReference>
<name>A0A3B0ZHQ8_9ZZZZ</name>
<dbReference type="SUPFAM" id="SSF54523">
    <property type="entry name" value="Pili subunits"/>
    <property type="match status" value="1"/>
</dbReference>
<dbReference type="PRINTS" id="PR00813">
    <property type="entry name" value="BCTERIALGSPG"/>
</dbReference>
<dbReference type="PANTHER" id="PTHR30093">
    <property type="entry name" value="GENERAL SECRETION PATHWAY PROTEIN G"/>
    <property type="match status" value="1"/>
</dbReference>
<reference evidence="12" key="1">
    <citation type="submission" date="2018-06" db="EMBL/GenBank/DDBJ databases">
        <authorList>
            <person name="Zhirakovskaya E."/>
        </authorList>
    </citation>
    <scope>NUCLEOTIDE SEQUENCE</scope>
</reference>
<evidence type="ECO:0000256" key="6">
    <source>
        <dbReference type="ARBA" id="ARBA00022519"/>
    </source>
</evidence>
<dbReference type="InterPro" id="IPR010054">
    <property type="entry name" value="Type2_sec_GspG"/>
</dbReference>
<feature type="domain" description="Type II secretion system protein GspG C-terminal" evidence="11">
    <location>
        <begin position="37"/>
        <end position="141"/>
    </location>
</feature>
<keyword evidence="8" id="KW-1133">Transmembrane helix</keyword>
<dbReference type="AlphaFoldDB" id="A0A3B0ZHQ8"/>
<evidence type="ECO:0000256" key="4">
    <source>
        <dbReference type="ARBA" id="ARBA00022475"/>
    </source>
</evidence>
<dbReference type="EMBL" id="UOFL01000192">
    <property type="protein sequence ID" value="VAW80246.1"/>
    <property type="molecule type" value="Genomic_DNA"/>
</dbReference>
<evidence type="ECO:0000256" key="10">
    <source>
        <dbReference type="SAM" id="MobiDB-lite"/>
    </source>
</evidence>
<keyword evidence="5" id="KW-0488">Methylation</keyword>
<dbReference type="GO" id="GO:0015628">
    <property type="term" value="P:protein secretion by the type II secretion system"/>
    <property type="evidence" value="ECO:0007669"/>
    <property type="project" value="InterPro"/>
</dbReference>
<comment type="subcellular location">
    <subcellularLocation>
        <location evidence="1">Cell inner membrane</location>
        <topology evidence="1">Single-pass membrane protein</topology>
    </subcellularLocation>
</comment>
<evidence type="ECO:0000256" key="9">
    <source>
        <dbReference type="ARBA" id="ARBA00023136"/>
    </source>
</evidence>
<evidence type="ECO:0000256" key="8">
    <source>
        <dbReference type="ARBA" id="ARBA00022989"/>
    </source>
</evidence>
<dbReference type="PANTHER" id="PTHR30093:SF44">
    <property type="entry name" value="TYPE II SECRETION SYSTEM CORE PROTEIN G"/>
    <property type="match status" value="1"/>
</dbReference>
<accession>A0A3B0ZHQ8</accession>
<evidence type="ECO:0000256" key="5">
    <source>
        <dbReference type="ARBA" id="ARBA00022481"/>
    </source>
</evidence>
<feature type="region of interest" description="Disordered" evidence="10">
    <location>
        <begin position="123"/>
        <end position="144"/>
    </location>
</feature>
<dbReference type="Pfam" id="PF07963">
    <property type="entry name" value="N_methyl"/>
    <property type="match status" value="1"/>
</dbReference>
<keyword evidence="6" id="KW-0997">Cell inner membrane</keyword>
<evidence type="ECO:0000256" key="7">
    <source>
        <dbReference type="ARBA" id="ARBA00022692"/>
    </source>
</evidence>
<dbReference type="GO" id="GO:0005886">
    <property type="term" value="C:plasma membrane"/>
    <property type="evidence" value="ECO:0007669"/>
    <property type="project" value="UniProtKB-SubCell"/>
</dbReference>
<dbReference type="InterPro" id="IPR012902">
    <property type="entry name" value="N_methyl_site"/>
</dbReference>
<evidence type="ECO:0000313" key="12">
    <source>
        <dbReference type="EMBL" id="VAW80246.1"/>
    </source>
</evidence>
<dbReference type="Pfam" id="PF08334">
    <property type="entry name" value="T2SSG"/>
    <property type="match status" value="1"/>
</dbReference>
<evidence type="ECO:0000256" key="1">
    <source>
        <dbReference type="ARBA" id="ARBA00004377"/>
    </source>
</evidence>